<evidence type="ECO:0000256" key="9">
    <source>
        <dbReference type="ARBA" id="ARBA00023077"/>
    </source>
</evidence>
<dbReference type="AlphaFoldDB" id="A0A7W4WDM6"/>
<dbReference type="GO" id="GO:0015344">
    <property type="term" value="F:siderophore uptake transmembrane transporter activity"/>
    <property type="evidence" value="ECO:0007669"/>
    <property type="project" value="TreeGrafter"/>
</dbReference>
<keyword evidence="17" id="KW-0675">Receptor</keyword>
<organism evidence="17 18">
    <name type="scientific">Microbulbifer rhizosphaerae</name>
    <dbReference type="NCBI Taxonomy" id="1562603"/>
    <lineage>
        <taxon>Bacteria</taxon>
        <taxon>Pseudomonadati</taxon>
        <taxon>Pseudomonadota</taxon>
        <taxon>Gammaproteobacteria</taxon>
        <taxon>Cellvibrionales</taxon>
        <taxon>Microbulbiferaceae</taxon>
        <taxon>Microbulbifer</taxon>
    </lineage>
</organism>
<sequence>MKREFDRLVFVVAPLALAINTAVAQDPDQRTVDTSKKPQKEALEEIIVTGVVEETSKADATFSINTLNREDMQRLAPVSTADLLQNVPGIFAEGGTAGEAGNNITVRGLPVTGGYRYAPQLIDGLPWYEEPEVQFMNNDVAVRGDLMTERVEVVKGGTGGILYSNGLGATVNHVTRTGGQAFEGAYKVEASDYGLLRNDFYVSGPATDNLTYALGGFYRNSDGIRDTGYTADEGGQLRGNLVFTSDDERTQVQLHALFINDHTAFYQNLPFQVPAFSEPGTPEDPIEIKRDEVWPIGIDFADGTVASPYNRHFRMLGEYGEREIDIADGNHADFDIFTVKFRHELESGWRFNAGVRHTVGTNDFNAMFTGNDSTSAAEFLNARYQNDIVSAAHGQALRGEYDTAKLNGFFQVPEDPSAVFPGISRDDFVNNHALAQSVGAFYLDDGSRVADNTVLNFLLPFITDVEAESTSIDLQVQKSFELMGQHDFTLGVYASEYKNDQVHQASLLVSSMEDRSRLVELYGLDTNGNRVGPSLTYNGAILPGFFGYNSDIEVEGRAVYLHDHWELLDSRLKLDLGVRWQDQESVVARRNRELQAGSDRTPNSVVPGSVEDTTADNEIFLPGALRTHEDTFEGSGWSVGANYSFSDRLAVYGLISNSFRLPSLEDLNEFRVDSSRDEEQVEQIWQYETGVRFYTDTWDTQVALFYNDFSPRENISIYRDFTSSECVVNEDIPDINTCPEVREFYRKGVENLGIEVEATWQPVFAEGLELTGNVVYQQPEIVGANYNVVQELTENGVVIGYEFREIGEDGRTPRRLADFMFNLQMVYDTKPLTGLPFKPYMKYTYFGERYSESRDFDVTLYPAYFHVDAGFIWDFSPNLAAQVHVANLTDEWSFTEGDPLFVDLKGPNGATNRGVARPLFGRTWRASLHYRF</sequence>
<comment type="subcellular location">
    <subcellularLocation>
        <location evidence="1 12">Cell outer membrane</location>
        <topology evidence="1 12">Multi-pass membrane protein</topology>
    </subcellularLocation>
</comment>
<dbReference type="PANTHER" id="PTHR32552">
    <property type="entry name" value="FERRICHROME IRON RECEPTOR-RELATED"/>
    <property type="match status" value="1"/>
</dbReference>
<evidence type="ECO:0000256" key="10">
    <source>
        <dbReference type="ARBA" id="ARBA00023136"/>
    </source>
</evidence>
<dbReference type="GO" id="GO:0009279">
    <property type="term" value="C:cell outer membrane"/>
    <property type="evidence" value="ECO:0007669"/>
    <property type="project" value="UniProtKB-SubCell"/>
</dbReference>
<feature type="signal peptide" evidence="14">
    <location>
        <begin position="1"/>
        <end position="24"/>
    </location>
</feature>
<keyword evidence="2 12" id="KW-0813">Transport</keyword>
<name>A0A7W4WDM6_9GAMM</name>
<reference evidence="17 18" key="1">
    <citation type="submission" date="2020-08" db="EMBL/GenBank/DDBJ databases">
        <title>Genomic Encyclopedia of Type Strains, Phase III (KMG-III): the genomes of soil and plant-associated and newly described type strains.</title>
        <authorList>
            <person name="Whitman W."/>
        </authorList>
    </citation>
    <scope>NUCLEOTIDE SEQUENCE [LARGE SCALE GENOMIC DNA]</scope>
    <source>
        <strain evidence="17 18">CECT 8799</strain>
    </source>
</reference>
<evidence type="ECO:0000256" key="14">
    <source>
        <dbReference type="SAM" id="SignalP"/>
    </source>
</evidence>
<evidence type="ECO:0000313" key="18">
    <source>
        <dbReference type="Proteomes" id="UP000535937"/>
    </source>
</evidence>
<dbReference type="Proteomes" id="UP000535937">
    <property type="component" value="Unassembled WGS sequence"/>
</dbReference>
<dbReference type="RefSeq" id="WP_183461490.1">
    <property type="nucleotide sequence ID" value="NZ_JACHWZ010000015.1"/>
</dbReference>
<keyword evidence="4" id="KW-0410">Iron transport</keyword>
<proteinExistence type="inferred from homology"/>
<evidence type="ECO:0000256" key="11">
    <source>
        <dbReference type="ARBA" id="ARBA00023237"/>
    </source>
</evidence>
<evidence type="ECO:0000256" key="2">
    <source>
        <dbReference type="ARBA" id="ARBA00022448"/>
    </source>
</evidence>
<evidence type="ECO:0000259" key="15">
    <source>
        <dbReference type="Pfam" id="PF00593"/>
    </source>
</evidence>
<evidence type="ECO:0000256" key="12">
    <source>
        <dbReference type="PROSITE-ProRule" id="PRU01360"/>
    </source>
</evidence>
<evidence type="ECO:0000313" key="17">
    <source>
        <dbReference type="EMBL" id="MBB3062300.1"/>
    </source>
</evidence>
<evidence type="ECO:0000256" key="1">
    <source>
        <dbReference type="ARBA" id="ARBA00004571"/>
    </source>
</evidence>
<dbReference type="SUPFAM" id="SSF56935">
    <property type="entry name" value="Porins"/>
    <property type="match status" value="1"/>
</dbReference>
<keyword evidence="8" id="KW-0406">Ion transport</keyword>
<comment type="similarity">
    <text evidence="12 13">Belongs to the TonB-dependent receptor family.</text>
</comment>
<evidence type="ECO:0000256" key="3">
    <source>
        <dbReference type="ARBA" id="ARBA00022452"/>
    </source>
</evidence>
<gene>
    <name evidence="17" type="ORF">FHS09_003145</name>
</gene>
<accession>A0A7W4WDM6</accession>
<dbReference type="InterPro" id="IPR037066">
    <property type="entry name" value="Plug_dom_sf"/>
</dbReference>
<dbReference type="InterPro" id="IPR039426">
    <property type="entry name" value="TonB-dep_rcpt-like"/>
</dbReference>
<comment type="caution">
    <text evidence="17">The sequence shown here is derived from an EMBL/GenBank/DDBJ whole genome shotgun (WGS) entry which is preliminary data.</text>
</comment>
<dbReference type="InterPro" id="IPR000531">
    <property type="entry name" value="Beta-barrel_TonB"/>
</dbReference>
<dbReference type="PANTHER" id="PTHR32552:SF89">
    <property type="entry name" value="CATECHOLATE SIDEROPHORE RECEPTOR FIU"/>
    <property type="match status" value="1"/>
</dbReference>
<evidence type="ECO:0000256" key="8">
    <source>
        <dbReference type="ARBA" id="ARBA00023065"/>
    </source>
</evidence>
<keyword evidence="9 13" id="KW-0798">TonB box</keyword>
<dbReference type="PROSITE" id="PS52016">
    <property type="entry name" value="TONB_DEPENDENT_REC_3"/>
    <property type="match status" value="1"/>
</dbReference>
<dbReference type="InterPro" id="IPR012910">
    <property type="entry name" value="Plug_dom"/>
</dbReference>
<dbReference type="InterPro" id="IPR036942">
    <property type="entry name" value="Beta-barrel_TonB_sf"/>
</dbReference>
<dbReference type="Gene3D" id="2.40.170.20">
    <property type="entry name" value="TonB-dependent receptor, beta-barrel domain"/>
    <property type="match status" value="1"/>
</dbReference>
<evidence type="ECO:0000256" key="6">
    <source>
        <dbReference type="ARBA" id="ARBA00022729"/>
    </source>
</evidence>
<evidence type="ECO:0000259" key="16">
    <source>
        <dbReference type="Pfam" id="PF07715"/>
    </source>
</evidence>
<keyword evidence="6 14" id="KW-0732">Signal</keyword>
<evidence type="ECO:0000256" key="5">
    <source>
        <dbReference type="ARBA" id="ARBA00022692"/>
    </source>
</evidence>
<evidence type="ECO:0000256" key="7">
    <source>
        <dbReference type="ARBA" id="ARBA00023004"/>
    </source>
</evidence>
<keyword evidence="7" id="KW-0408">Iron</keyword>
<evidence type="ECO:0000256" key="4">
    <source>
        <dbReference type="ARBA" id="ARBA00022496"/>
    </source>
</evidence>
<keyword evidence="11 12" id="KW-0998">Cell outer membrane</keyword>
<evidence type="ECO:0000256" key="13">
    <source>
        <dbReference type="RuleBase" id="RU003357"/>
    </source>
</evidence>
<dbReference type="Pfam" id="PF00593">
    <property type="entry name" value="TonB_dep_Rec_b-barrel"/>
    <property type="match status" value="1"/>
</dbReference>
<feature type="domain" description="TonB-dependent receptor plug" evidence="16">
    <location>
        <begin position="57"/>
        <end position="168"/>
    </location>
</feature>
<keyword evidence="18" id="KW-1185">Reference proteome</keyword>
<dbReference type="Gene3D" id="2.170.130.10">
    <property type="entry name" value="TonB-dependent receptor, plug domain"/>
    <property type="match status" value="1"/>
</dbReference>
<keyword evidence="10 12" id="KW-0472">Membrane</keyword>
<dbReference type="Pfam" id="PF07715">
    <property type="entry name" value="Plug"/>
    <property type="match status" value="1"/>
</dbReference>
<feature type="domain" description="TonB-dependent receptor-like beta-barrel" evidence="15">
    <location>
        <begin position="375"/>
        <end position="888"/>
    </location>
</feature>
<protein>
    <submittedName>
        <fullName evidence="17">Outer membrane receptor protein involved in Fe transport</fullName>
    </submittedName>
</protein>
<keyword evidence="3 12" id="KW-1134">Transmembrane beta strand</keyword>
<keyword evidence="5 12" id="KW-0812">Transmembrane</keyword>
<feature type="chain" id="PRO_5031133489" evidence="14">
    <location>
        <begin position="25"/>
        <end position="932"/>
    </location>
</feature>
<dbReference type="EMBL" id="JACHWZ010000015">
    <property type="protein sequence ID" value="MBB3062300.1"/>
    <property type="molecule type" value="Genomic_DNA"/>
</dbReference>